<comment type="caution">
    <text evidence="2">The sequence shown here is derived from an EMBL/GenBank/DDBJ whole genome shotgun (WGS) entry which is preliminary data.</text>
</comment>
<dbReference type="InterPro" id="IPR013216">
    <property type="entry name" value="Methyltransf_11"/>
</dbReference>
<gene>
    <name evidence="2" type="ORF">CLV34_1888</name>
</gene>
<sequence length="212" mass="22946">MSLYGRVFAALYDRSVASAEDRGMRERRRTVLADAHGRVLELGAGTGLNLPLYPAGLDTLTLTEPEEPMLRRLRDRAAEVGPPADGRPLDIVRAPAERLPFDDASFDTVVSTLTLCTVDDLPAALAETRRVLAPGGRLLLVEHVRSPDERTARWQDRLHGPWKAFAHGCHANLDTPAALRSAGFDASGLRDEVWVGGPFPVRPLVVGAASPS</sequence>
<name>A0A2M8WQV1_9MICO</name>
<protein>
    <submittedName>
        <fullName evidence="2">Methyltransferase family protein</fullName>
    </submittedName>
</protein>
<feature type="domain" description="Methyltransferase type 11" evidence="1">
    <location>
        <begin position="40"/>
        <end position="139"/>
    </location>
</feature>
<dbReference type="GO" id="GO:0008757">
    <property type="term" value="F:S-adenosylmethionine-dependent methyltransferase activity"/>
    <property type="evidence" value="ECO:0007669"/>
    <property type="project" value="InterPro"/>
</dbReference>
<dbReference type="Pfam" id="PF08241">
    <property type="entry name" value="Methyltransf_11"/>
    <property type="match status" value="1"/>
</dbReference>
<dbReference type="AlphaFoldDB" id="A0A2M8WQV1"/>
<organism evidence="2 3">
    <name type="scientific">Luteimicrobium subarcticum</name>
    <dbReference type="NCBI Taxonomy" id="620910"/>
    <lineage>
        <taxon>Bacteria</taxon>
        <taxon>Bacillati</taxon>
        <taxon>Actinomycetota</taxon>
        <taxon>Actinomycetes</taxon>
        <taxon>Micrococcales</taxon>
        <taxon>Luteimicrobium</taxon>
    </lineage>
</organism>
<keyword evidence="2" id="KW-0808">Transferase</keyword>
<dbReference type="CDD" id="cd02440">
    <property type="entry name" value="AdoMet_MTases"/>
    <property type="match status" value="1"/>
</dbReference>
<dbReference type="SUPFAM" id="SSF53335">
    <property type="entry name" value="S-adenosyl-L-methionine-dependent methyltransferases"/>
    <property type="match status" value="1"/>
</dbReference>
<dbReference type="RefSeq" id="WP_211289406.1">
    <property type="nucleotide sequence ID" value="NZ_PGTZ01000008.1"/>
</dbReference>
<accession>A0A2M8WQV1</accession>
<dbReference type="InterPro" id="IPR029063">
    <property type="entry name" value="SAM-dependent_MTases_sf"/>
</dbReference>
<evidence type="ECO:0000259" key="1">
    <source>
        <dbReference type="Pfam" id="PF08241"/>
    </source>
</evidence>
<dbReference type="InterPro" id="IPR052356">
    <property type="entry name" value="Thiol_S-MT"/>
</dbReference>
<proteinExistence type="predicted"/>
<evidence type="ECO:0000313" key="2">
    <source>
        <dbReference type="EMBL" id="PJI93319.1"/>
    </source>
</evidence>
<reference evidence="2 3" key="1">
    <citation type="submission" date="2017-11" db="EMBL/GenBank/DDBJ databases">
        <title>Genomic Encyclopedia of Archaeal and Bacterial Type Strains, Phase II (KMG-II): From Individual Species to Whole Genera.</title>
        <authorList>
            <person name="Goeker M."/>
        </authorList>
    </citation>
    <scope>NUCLEOTIDE SEQUENCE [LARGE SCALE GENOMIC DNA]</scope>
    <source>
        <strain evidence="2 3">DSM 22413</strain>
    </source>
</reference>
<keyword evidence="2" id="KW-0489">Methyltransferase</keyword>
<keyword evidence="3" id="KW-1185">Reference proteome</keyword>
<dbReference type="PANTHER" id="PTHR45036">
    <property type="entry name" value="METHYLTRANSFERASE LIKE 7B"/>
    <property type="match status" value="1"/>
</dbReference>
<dbReference type="EMBL" id="PGTZ01000008">
    <property type="protein sequence ID" value="PJI93319.1"/>
    <property type="molecule type" value="Genomic_DNA"/>
</dbReference>
<evidence type="ECO:0000313" key="3">
    <source>
        <dbReference type="Proteomes" id="UP000231586"/>
    </source>
</evidence>
<dbReference type="Gene3D" id="3.40.50.150">
    <property type="entry name" value="Vaccinia Virus protein VP39"/>
    <property type="match status" value="1"/>
</dbReference>
<dbReference type="Proteomes" id="UP000231586">
    <property type="component" value="Unassembled WGS sequence"/>
</dbReference>
<dbReference type="GO" id="GO:0032259">
    <property type="term" value="P:methylation"/>
    <property type="evidence" value="ECO:0007669"/>
    <property type="project" value="UniProtKB-KW"/>
</dbReference>
<dbReference type="PANTHER" id="PTHR45036:SF1">
    <property type="entry name" value="METHYLTRANSFERASE LIKE 7A"/>
    <property type="match status" value="1"/>
</dbReference>